<dbReference type="EMBL" id="CAJNJA010017387">
    <property type="protein sequence ID" value="CAE7400250.1"/>
    <property type="molecule type" value="Genomic_DNA"/>
</dbReference>
<evidence type="ECO:0008006" key="3">
    <source>
        <dbReference type="Google" id="ProtNLM"/>
    </source>
</evidence>
<dbReference type="OrthoDB" id="413274at2759"/>
<comment type="caution">
    <text evidence="1">The sequence shown here is derived from an EMBL/GenBank/DDBJ whole genome shotgun (WGS) entry which is preliminary data.</text>
</comment>
<dbReference type="Pfam" id="PF14234">
    <property type="entry name" value="DUF4336"/>
    <property type="match status" value="1"/>
</dbReference>
<name>A0A812QRP3_9DINO</name>
<reference evidence="1" key="1">
    <citation type="submission" date="2021-02" db="EMBL/GenBank/DDBJ databases">
        <authorList>
            <person name="Dougan E. K."/>
            <person name="Rhodes N."/>
            <person name="Thang M."/>
            <person name="Chan C."/>
        </authorList>
    </citation>
    <scope>NUCLEOTIDE SEQUENCE</scope>
</reference>
<evidence type="ECO:0000313" key="2">
    <source>
        <dbReference type="Proteomes" id="UP000601435"/>
    </source>
</evidence>
<sequence length="229" mass="25080">ATSTAATSDTIAAATYPSTWSNPSGSVLTALNTDLWVAERPFIWNSIDVGGKMAVVRLPDGGLWVHSPVELDEELREALEQLGPVRHIVSPNFEHVKWAAQWKAAFPDATLWGTPGMKDKFPKIPFDIELPSSGSAPAEWGGALLLCFADCERTPLLGTPFFNEVLFYHVASETLMCSPAEHSHEPQALAHFSCLQQVREPATTSTCSDDLCRDVSLCRPIRLCCRNEV</sequence>
<dbReference type="PANTHER" id="PTHR33835">
    <property type="entry name" value="YALI0C07656P"/>
    <property type="match status" value="1"/>
</dbReference>
<gene>
    <name evidence="1" type="ORF">SNEC2469_LOCUS10947</name>
</gene>
<dbReference type="PANTHER" id="PTHR33835:SF1">
    <property type="entry name" value="METALLO-BETA-LACTAMASE DOMAIN-CONTAINING PROTEIN"/>
    <property type="match status" value="1"/>
</dbReference>
<feature type="non-terminal residue" evidence="1">
    <location>
        <position position="1"/>
    </location>
</feature>
<keyword evidence="2" id="KW-1185">Reference proteome</keyword>
<proteinExistence type="predicted"/>
<dbReference type="Proteomes" id="UP000601435">
    <property type="component" value="Unassembled WGS sequence"/>
</dbReference>
<protein>
    <recommendedName>
        <fullName evidence="3">DUF4336 domain-containing protein</fullName>
    </recommendedName>
</protein>
<dbReference type="InterPro" id="IPR036866">
    <property type="entry name" value="RibonucZ/Hydroxyglut_hydro"/>
</dbReference>
<dbReference type="InterPro" id="IPR025638">
    <property type="entry name" value="DUF4336"/>
</dbReference>
<organism evidence="1 2">
    <name type="scientific">Symbiodinium necroappetens</name>
    <dbReference type="NCBI Taxonomy" id="1628268"/>
    <lineage>
        <taxon>Eukaryota</taxon>
        <taxon>Sar</taxon>
        <taxon>Alveolata</taxon>
        <taxon>Dinophyceae</taxon>
        <taxon>Suessiales</taxon>
        <taxon>Symbiodiniaceae</taxon>
        <taxon>Symbiodinium</taxon>
    </lineage>
</organism>
<evidence type="ECO:0000313" key="1">
    <source>
        <dbReference type="EMBL" id="CAE7400250.1"/>
    </source>
</evidence>
<accession>A0A812QRP3</accession>
<dbReference type="SUPFAM" id="SSF56281">
    <property type="entry name" value="Metallo-hydrolase/oxidoreductase"/>
    <property type="match status" value="1"/>
</dbReference>
<dbReference type="AlphaFoldDB" id="A0A812QRP3"/>